<evidence type="ECO:0000313" key="1">
    <source>
        <dbReference type="EMBL" id="MDM8157211.1"/>
    </source>
</evidence>
<comment type="caution">
    <text evidence="1">The sequence shown here is derived from an EMBL/GenBank/DDBJ whole genome shotgun (WGS) entry which is preliminary data.</text>
</comment>
<dbReference type="PANTHER" id="PTHR30037:SF4">
    <property type="entry name" value="DNA-3-METHYLADENINE GLYCOSYLASE I"/>
    <property type="match status" value="1"/>
</dbReference>
<protein>
    <submittedName>
        <fullName evidence="1">DNA-3-methyladenine glycosylase I</fullName>
        <ecNumber evidence="1">3.2.2.20</ecNumber>
    </submittedName>
</protein>
<evidence type="ECO:0000313" key="2">
    <source>
        <dbReference type="Proteomes" id="UP001529340"/>
    </source>
</evidence>
<dbReference type="Pfam" id="PF03352">
    <property type="entry name" value="Adenine_glyco"/>
    <property type="match status" value="1"/>
</dbReference>
<reference evidence="1 2" key="1">
    <citation type="submission" date="2023-06" db="EMBL/GenBank/DDBJ databases">
        <title>Identification and characterization of horizontal gene transfer across gut microbiota members of farm animals based on homology search.</title>
        <authorList>
            <person name="Schwarzerova J."/>
            <person name="Nykrynova M."/>
            <person name="Jureckova K."/>
            <person name="Cejkova D."/>
            <person name="Rychlik I."/>
        </authorList>
    </citation>
    <scope>NUCLEOTIDE SEQUENCE [LARGE SCALE GENOMIC DNA]</scope>
    <source>
        <strain evidence="1 2">ET39</strain>
    </source>
</reference>
<dbReference type="PANTHER" id="PTHR30037">
    <property type="entry name" value="DNA-3-METHYLADENINE GLYCOSYLASE 1"/>
    <property type="match status" value="1"/>
</dbReference>
<organism evidence="1 2">
    <name type="scientific">Amedibacillus dolichus</name>
    <dbReference type="NCBI Taxonomy" id="31971"/>
    <lineage>
        <taxon>Bacteria</taxon>
        <taxon>Bacillati</taxon>
        <taxon>Bacillota</taxon>
        <taxon>Erysipelotrichia</taxon>
        <taxon>Erysipelotrichales</taxon>
        <taxon>Erysipelotrichaceae</taxon>
        <taxon>Amedibacillus</taxon>
    </lineage>
</organism>
<gene>
    <name evidence="1" type="ORF">QUV96_06095</name>
</gene>
<keyword evidence="1" id="KW-0326">Glycosidase</keyword>
<dbReference type="EC" id="3.2.2.20" evidence="1"/>
<dbReference type="GO" id="GO:0008725">
    <property type="term" value="F:DNA-3-methyladenine glycosylase activity"/>
    <property type="evidence" value="ECO:0007669"/>
    <property type="project" value="UniProtKB-EC"/>
</dbReference>
<dbReference type="InterPro" id="IPR052891">
    <property type="entry name" value="DNA-3mA_glycosylase"/>
</dbReference>
<reference evidence="2" key="2">
    <citation type="submission" date="2023-06" db="EMBL/GenBank/DDBJ databases">
        <title>Identification and characterization of horizontal gene transfer across gut microbiota members of farm animals based on homology search.</title>
        <authorList>
            <person name="Zeman M."/>
            <person name="Kubasova T."/>
            <person name="Jahodarova E."/>
            <person name="Nykrynova M."/>
            <person name="Rychlik I."/>
        </authorList>
    </citation>
    <scope>NUCLEOTIDE SEQUENCE [LARGE SCALE GENOMIC DNA]</scope>
    <source>
        <strain evidence="2">ET39</strain>
    </source>
</reference>
<dbReference type="Proteomes" id="UP001529340">
    <property type="component" value="Unassembled WGS sequence"/>
</dbReference>
<dbReference type="EMBL" id="JAUDCG010000021">
    <property type="protein sequence ID" value="MDM8157211.1"/>
    <property type="molecule type" value="Genomic_DNA"/>
</dbReference>
<reference evidence="1 2" key="3">
    <citation type="submission" date="2023-06" db="EMBL/GenBank/DDBJ databases">
        <authorList>
            <person name="Zeman M."/>
            <person name="Kubasova T."/>
            <person name="Jahodarova E."/>
            <person name="Nykrynova M."/>
            <person name="Rychlik I."/>
        </authorList>
    </citation>
    <scope>NUCLEOTIDE SEQUENCE [LARGE SCALE GENOMIC DNA]</scope>
    <source>
        <strain evidence="1 2">ET39</strain>
    </source>
</reference>
<name>A0ABT7UC58_9FIRM</name>
<proteinExistence type="predicted"/>
<sequence length="189" mass="21905">MKRCSWCNENNPLYVAYHDQEWGVRRMDDAYLFEMLLLESFQAGLSWECVLNKRSAFRRAYDGFDLEKVAGYGEAKIEQLMADKGIIRNRRKIEASIRNAQTFQQICQEFGSFASYLRTFTNDAIRYERGRTTNALSDALSKDLKQRGMRFVGSTIIYAYLQAIGVIDSHEEDCFLCSDPTVRGREADR</sequence>
<keyword evidence="2" id="KW-1185">Reference proteome</keyword>
<keyword evidence="1" id="KW-0378">Hydrolase</keyword>
<dbReference type="Gene3D" id="1.10.340.30">
    <property type="entry name" value="Hypothetical protein, domain 2"/>
    <property type="match status" value="1"/>
</dbReference>
<dbReference type="SUPFAM" id="SSF48150">
    <property type="entry name" value="DNA-glycosylase"/>
    <property type="match status" value="1"/>
</dbReference>
<accession>A0ABT7UC58</accession>
<dbReference type="InterPro" id="IPR005019">
    <property type="entry name" value="Adenine_glyco"/>
</dbReference>
<dbReference type="InterPro" id="IPR011257">
    <property type="entry name" value="DNA_glycosylase"/>
</dbReference>
<dbReference type="RefSeq" id="WP_289607674.1">
    <property type="nucleotide sequence ID" value="NZ_JAUDCG010000021.1"/>
</dbReference>